<dbReference type="EMBL" id="JAVDTI010000001">
    <property type="protein sequence ID" value="MDR6804310.1"/>
    <property type="molecule type" value="Genomic_DNA"/>
</dbReference>
<comment type="caution">
    <text evidence="1">The sequence shown here is derived from an EMBL/GenBank/DDBJ whole genome shotgun (WGS) entry which is preliminary data.</text>
</comment>
<reference evidence="1 2" key="1">
    <citation type="submission" date="2023-07" db="EMBL/GenBank/DDBJ databases">
        <title>Sorghum-associated microbial communities from plants grown in Nebraska, USA.</title>
        <authorList>
            <person name="Schachtman D."/>
        </authorList>
    </citation>
    <scope>NUCLEOTIDE SEQUENCE [LARGE SCALE GENOMIC DNA]</scope>
    <source>
        <strain evidence="1 2">BE57</strain>
    </source>
</reference>
<evidence type="ECO:0000313" key="1">
    <source>
        <dbReference type="EMBL" id="MDR6804310.1"/>
    </source>
</evidence>
<protein>
    <submittedName>
        <fullName evidence="1">Uncharacterized protein</fullName>
    </submittedName>
</protein>
<dbReference type="Proteomes" id="UP001264980">
    <property type="component" value="Unassembled WGS sequence"/>
</dbReference>
<dbReference type="InterPro" id="IPR053865">
    <property type="entry name" value="DUF6934"/>
</dbReference>
<keyword evidence="2" id="KW-1185">Reference proteome</keyword>
<dbReference type="Pfam" id="PF22028">
    <property type="entry name" value="DUF6934"/>
    <property type="match status" value="1"/>
</dbReference>
<dbReference type="RefSeq" id="WP_309981604.1">
    <property type="nucleotide sequence ID" value="NZ_JAVDTI010000001.1"/>
</dbReference>
<evidence type="ECO:0000313" key="2">
    <source>
        <dbReference type="Proteomes" id="UP001264980"/>
    </source>
</evidence>
<organism evidence="1 2">
    <name type="scientific">Dyadobacter fermentans</name>
    <dbReference type="NCBI Taxonomy" id="94254"/>
    <lineage>
        <taxon>Bacteria</taxon>
        <taxon>Pseudomonadati</taxon>
        <taxon>Bacteroidota</taxon>
        <taxon>Cytophagia</taxon>
        <taxon>Cytophagales</taxon>
        <taxon>Spirosomataceae</taxon>
        <taxon>Dyadobacter</taxon>
    </lineage>
</organism>
<name>A0ABU1QVI1_9BACT</name>
<accession>A0ABU1QVI1</accession>
<gene>
    <name evidence="1" type="ORF">J2W84_001347</name>
</gene>
<proteinExistence type="predicted"/>
<sequence length="145" mass="16126">MNTPWYDYFSDGFCKIFYFAGSGNGRIDKIVIFTQMQEPDAYSITLGNLRLDGSIDVHGTAGDGDAAEILSTVAKVIAFFLVDHPQAAIFIEGTTAARVRLYQMAIVRELDDLGKYFDIHGFDGSDMEIFQPGRNYLSFTISLKS</sequence>